<evidence type="ECO:0000256" key="1">
    <source>
        <dbReference type="ARBA" id="ARBA00001917"/>
    </source>
</evidence>
<dbReference type="Gene3D" id="2.30.110.10">
    <property type="entry name" value="Electron Transport, Fmn-binding Protein, Chain A"/>
    <property type="match status" value="1"/>
</dbReference>
<accession>A0ABN2JVZ5</accession>
<dbReference type="InterPro" id="IPR012349">
    <property type="entry name" value="Split_barrel_FMN-bd"/>
</dbReference>
<proteinExistence type="inferred from homology"/>
<dbReference type="PANTHER" id="PTHR43567:SF1">
    <property type="entry name" value="FLAVOREDOXIN"/>
    <property type="match status" value="1"/>
</dbReference>
<gene>
    <name evidence="6" type="ORF">GCM10009809_40460</name>
</gene>
<dbReference type="InterPro" id="IPR052174">
    <property type="entry name" value="Flavoredoxin"/>
</dbReference>
<dbReference type="EMBL" id="BAAAPM010000010">
    <property type="protein sequence ID" value="GAA1740817.1"/>
    <property type="molecule type" value="Genomic_DNA"/>
</dbReference>
<feature type="region of interest" description="Disordered" evidence="4">
    <location>
        <begin position="1"/>
        <end position="27"/>
    </location>
</feature>
<evidence type="ECO:0000259" key="5">
    <source>
        <dbReference type="Pfam" id="PF01613"/>
    </source>
</evidence>
<keyword evidence="7" id="KW-1185">Reference proteome</keyword>
<comment type="cofactor">
    <cofactor evidence="1">
        <name>FMN</name>
        <dbReference type="ChEBI" id="CHEBI:58210"/>
    </cofactor>
</comment>
<organism evidence="6 7">
    <name type="scientific">Isoptericola hypogeus</name>
    <dbReference type="NCBI Taxonomy" id="300179"/>
    <lineage>
        <taxon>Bacteria</taxon>
        <taxon>Bacillati</taxon>
        <taxon>Actinomycetota</taxon>
        <taxon>Actinomycetes</taxon>
        <taxon>Micrococcales</taxon>
        <taxon>Promicromonosporaceae</taxon>
        <taxon>Isoptericola</taxon>
    </lineage>
</organism>
<evidence type="ECO:0000313" key="6">
    <source>
        <dbReference type="EMBL" id="GAA1740817.1"/>
    </source>
</evidence>
<dbReference type="SUPFAM" id="SSF50475">
    <property type="entry name" value="FMN-binding split barrel"/>
    <property type="match status" value="1"/>
</dbReference>
<comment type="caution">
    <text evidence="6">The sequence shown here is derived from an EMBL/GenBank/DDBJ whole genome shotgun (WGS) entry which is preliminary data.</text>
</comment>
<name>A0ABN2JVZ5_9MICO</name>
<protein>
    <submittedName>
        <fullName evidence="6">Flavin reductase family protein</fullName>
    </submittedName>
</protein>
<dbReference type="InterPro" id="IPR002563">
    <property type="entry name" value="Flavin_Rdtase-like_dom"/>
</dbReference>
<keyword evidence="2" id="KW-0285">Flavoprotein</keyword>
<evidence type="ECO:0000256" key="3">
    <source>
        <dbReference type="ARBA" id="ARBA00038054"/>
    </source>
</evidence>
<evidence type="ECO:0000313" key="7">
    <source>
        <dbReference type="Proteomes" id="UP001501138"/>
    </source>
</evidence>
<feature type="domain" description="Flavin reductase like" evidence="5">
    <location>
        <begin position="45"/>
        <end position="202"/>
    </location>
</feature>
<reference evidence="6 7" key="1">
    <citation type="journal article" date="2019" name="Int. J. Syst. Evol. Microbiol.">
        <title>The Global Catalogue of Microorganisms (GCM) 10K type strain sequencing project: providing services to taxonomists for standard genome sequencing and annotation.</title>
        <authorList>
            <consortium name="The Broad Institute Genomics Platform"/>
            <consortium name="The Broad Institute Genome Sequencing Center for Infectious Disease"/>
            <person name="Wu L."/>
            <person name="Ma J."/>
        </authorList>
    </citation>
    <scope>NUCLEOTIDE SEQUENCE [LARGE SCALE GENOMIC DNA]</scope>
    <source>
        <strain evidence="6 7">JCM 15589</strain>
    </source>
</reference>
<comment type="similarity">
    <text evidence="3">Belongs to the flavoredoxin family.</text>
</comment>
<dbReference type="Proteomes" id="UP001501138">
    <property type="component" value="Unassembled WGS sequence"/>
</dbReference>
<dbReference type="Pfam" id="PF01613">
    <property type="entry name" value="Flavin_Reduct"/>
    <property type="match status" value="1"/>
</dbReference>
<feature type="compositionally biased region" description="Polar residues" evidence="4">
    <location>
        <begin position="17"/>
        <end position="27"/>
    </location>
</feature>
<sequence length="254" mass="27617">MSDSRRNVLPARPSVVPMTSASPVTEQVTEPVGEHVTVDPAILYFGTPVVLLSSLNEDGSTNLMPMSSVFWLGRSAVLGIGARSQTARNLRRHQELVMNLASPAVVHHVDRLALTTGRADVSPWKACAGYVYAPDKFAVAGLTPLGSATVSPQRVAECQVHLEAVVREIHPLGAQPGDDPDAARQLAVEAEVTRVWVDPAVRLAGHADRIDPDRWRPLILSFQRFYGLGPEVHPSRLATIDEDHYRVPRAPVRA</sequence>
<evidence type="ECO:0000256" key="2">
    <source>
        <dbReference type="ARBA" id="ARBA00022630"/>
    </source>
</evidence>
<dbReference type="PANTHER" id="PTHR43567">
    <property type="entry name" value="FLAVOREDOXIN-RELATED-RELATED"/>
    <property type="match status" value="1"/>
</dbReference>
<evidence type="ECO:0000256" key="4">
    <source>
        <dbReference type="SAM" id="MobiDB-lite"/>
    </source>
</evidence>